<evidence type="ECO:0000313" key="2">
    <source>
        <dbReference type="EMBL" id="MCS0637414.1"/>
    </source>
</evidence>
<evidence type="ECO:0000313" key="3">
    <source>
        <dbReference type="Proteomes" id="UP001431313"/>
    </source>
</evidence>
<evidence type="ECO:0000256" key="1">
    <source>
        <dbReference type="SAM" id="Phobius"/>
    </source>
</evidence>
<evidence type="ECO:0008006" key="4">
    <source>
        <dbReference type="Google" id="ProtNLM"/>
    </source>
</evidence>
<sequence>MLTTLTDILPATGPLPWALITALCIWITVYIVIVGVALFHPRRARRREARKILDCHFPLCGTL</sequence>
<keyword evidence="1" id="KW-0812">Transmembrane</keyword>
<keyword evidence="3" id="KW-1185">Reference proteome</keyword>
<reference evidence="2" key="1">
    <citation type="submission" date="2022-08" db="EMBL/GenBank/DDBJ databases">
        <authorList>
            <person name="Somphong A."/>
            <person name="Phongsopitanun W."/>
        </authorList>
    </citation>
    <scope>NUCLEOTIDE SEQUENCE</scope>
    <source>
        <strain evidence="2">LP05-1</strain>
    </source>
</reference>
<gene>
    <name evidence="2" type="ORF">NX801_17435</name>
</gene>
<dbReference type="EMBL" id="JANUGQ010000014">
    <property type="protein sequence ID" value="MCS0637414.1"/>
    <property type="molecule type" value="Genomic_DNA"/>
</dbReference>
<feature type="transmembrane region" description="Helical" evidence="1">
    <location>
        <begin position="15"/>
        <end position="39"/>
    </location>
</feature>
<keyword evidence="1" id="KW-1133">Transmembrane helix</keyword>
<accession>A0ABT2CLH3</accession>
<dbReference type="RefSeq" id="WP_258788666.1">
    <property type="nucleotide sequence ID" value="NZ_JANUGQ010000014.1"/>
</dbReference>
<proteinExistence type="predicted"/>
<comment type="caution">
    <text evidence="2">The sequence shown here is derived from an EMBL/GenBank/DDBJ whole genome shotgun (WGS) entry which is preliminary data.</text>
</comment>
<keyword evidence="1" id="KW-0472">Membrane</keyword>
<organism evidence="2 3">
    <name type="scientific">Streptomyces pyxinae</name>
    <dbReference type="NCBI Taxonomy" id="2970734"/>
    <lineage>
        <taxon>Bacteria</taxon>
        <taxon>Bacillati</taxon>
        <taxon>Actinomycetota</taxon>
        <taxon>Actinomycetes</taxon>
        <taxon>Kitasatosporales</taxon>
        <taxon>Streptomycetaceae</taxon>
        <taxon>Streptomyces</taxon>
    </lineage>
</organism>
<name>A0ABT2CLH3_9ACTN</name>
<dbReference type="Proteomes" id="UP001431313">
    <property type="component" value="Unassembled WGS sequence"/>
</dbReference>
<protein>
    <recommendedName>
        <fullName evidence="4">Integral membrane protein</fullName>
    </recommendedName>
</protein>